<evidence type="ECO:0000313" key="3">
    <source>
        <dbReference type="Proteomes" id="UP001279660"/>
    </source>
</evidence>
<gene>
    <name evidence="2" type="ORF">SIL82_16675</name>
</gene>
<protein>
    <submittedName>
        <fullName evidence="2">DUF6468 domain-containing protein</fullName>
    </submittedName>
</protein>
<proteinExistence type="predicted"/>
<evidence type="ECO:0000259" key="1">
    <source>
        <dbReference type="Pfam" id="PF20072"/>
    </source>
</evidence>
<dbReference type="InterPro" id="IPR045531">
    <property type="entry name" value="DUF6468"/>
</dbReference>
<evidence type="ECO:0000313" key="2">
    <source>
        <dbReference type="EMBL" id="MDX5985891.1"/>
    </source>
</evidence>
<dbReference type="Proteomes" id="UP001279660">
    <property type="component" value="Unassembled WGS sequence"/>
</dbReference>
<dbReference type="Pfam" id="PF20072">
    <property type="entry name" value="DUF6468"/>
    <property type="match status" value="1"/>
</dbReference>
<organism evidence="2 3">
    <name type="scientific">Sphingomonas echinoides</name>
    <dbReference type="NCBI Taxonomy" id="59803"/>
    <lineage>
        <taxon>Bacteria</taxon>
        <taxon>Pseudomonadati</taxon>
        <taxon>Pseudomonadota</taxon>
        <taxon>Alphaproteobacteria</taxon>
        <taxon>Sphingomonadales</taxon>
        <taxon>Sphingomonadaceae</taxon>
        <taxon>Sphingomonas</taxon>
    </lineage>
</organism>
<reference evidence="2 3" key="1">
    <citation type="submission" date="2023-11" db="EMBL/GenBank/DDBJ databases">
        <title>MicrobeMod: A computational toolkit for identifying prokaryotic methylation and restriction-modification with nanopore sequencing.</title>
        <authorList>
            <person name="Crits-Christoph A."/>
            <person name="Kang S.C."/>
            <person name="Lee H."/>
            <person name="Ostrov N."/>
        </authorList>
    </citation>
    <scope>NUCLEOTIDE SEQUENCE [LARGE SCALE GENOMIC DNA]</scope>
    <source>
        <strain evidence="2 3">ATCC 14820</strain>
    </source>
</reference>
<dbReference type="EMBL" id="JAWXXV010000001">
    <property type="protein sequence ID" value="MDX5985891.1"/>
    <property type="molecule type" value="Genomic_DNA"/>
</dbReference>
<feature type="domain" description="DUF6468" evidence="1">
    <location>
        <begin position="38"/>
        <end position="105"/>
    </location>
</feature>
<keyword evidence="3" id="KW-1185">Reference proteome</keyword>
<name>A0ABU4PP29_9SPHN</name>
<sequence length="123" mass="13225">MMNFVACTNIATALFCAAVLIQSVRMMRSLKAMRNSPLSDVVAALDDSTERAKIVLSEMKAMLSHGIAANGRCSEDARKLSDELRIIIEIADAAADRIVEATSAANQRAHAERTLAAYIEADA</sequence>
<accession>A0ABU4PP29</accession>
<dbReference type="RefSeq" id="WP_154651347.1">
    <property type="nucleotide sequence ID" value="NZ_JAWXXV010000001.1"/>
</dbReference>
<comment type="caution">
    <text evidence="2">The sequence shown here is derived from an EMBL/GenBank/DDBJ whole genome shotgun (WGS) entry which is preliminary data.</text>
</comment>